<dbReference type="AlphaFoldDB" id="A0A921MZK8"/>
<evidence type="ECO:0000313" key="2">
    <source>
        <dbReference type="EMBL" id="HJG95962.1"/>
    </source>
</evidence>
<accession>A0A921MZK8</accession>
<proteinExistence type="predicted"/>
<gene>
    <name evidence="2" type="ORF">K8V90_02535</name>
</gene>
<dbReference type="CDD" id="cd04301">
    <property type="entry name" value="NAT_SF"/>
    <property type="match status" value="1"/>
</dbReference>
<organism evidence="2 3">
    <name type="scientific">Romboutsia timonensis</name>
    <dbReference type="NCBI Taxonomy" id="1776391"/>
    <lineage>
        <taxon>Bacteria</taxon>
        <taxon>Bacillati</taxon>
        <taxon>Bacillota</taxon>
        <taxon>Clostridia</taxon>
        <taxon>Peptostreptococcales</taxon>
        <taxon>Peptostreptococcaceae</taxon>
        <taxon>Romboutsia</taxon>
    </lineage>
</organism>
<dbReference type="Gene3D" id="3.40.630.30">
    <property type="match status" value="1"/>
</dbReference>
<feature type="domain" description="N-acetyltransferase" evidence="1">
    <location>
        <begin position="1"/>
        <end position="167"/>
    </location>
</feature>
<dbReference type="Proteomes" id="UP000776700">
    <property type="component" value="Unassembled WGS sequence"/>
</dbReference>
<evidence type="ECO:0000259" key="1">
    <source>
        <dbReference type="PROSITE" id="PS51186"/>
    </source>
</evidence>
<comment type="caution">
    <text evidence="2">The sequence shown here is derived from an EMBL/GenBank/DDBJ whole genome shotgun (WGS) entry which is preliminary data.</text>
</comment>
<dbReference type="EMBL" id="DYUB01000085">
    <property type="protein sequence ID" value="HJG95962.1"/>
    <property type="molecule type" value="Genomic_DNA"/>
</dbReference>
<reference evidence="2" key="2">
    <citation type="submission" date="2021-09" db="EMBL/GenBank/DDBJ databases">
        <authorList>
            <person name="Gilroy R."/>
        </authorList>
    </citation>
    <scope>NUCLEOTIDE SEQUENCE</scope>
    <source>
        <strain evidence="2">1277</strain>
    </source>
</reference>
<dbReference type="SUPFAM" id="SSF55729">
    <property type="entry name" value="Acyl-CoA N-acyltransferases (Nat)"/>
    <property type="match status" value="1"/>
</dbReference>
<dbReference type="Pfam" id="PF00583">
    <property type="entry name" value="Acetyltransf_1"/>
    <property type="match status" value="1"/>
</dbReference>
<dbReference type="InterPro" id="IPR016181">
    <property type="entry name" value="Acyl_CoA_acyltransferase"/>
</dbReference>
<dbReference type="InterPro" id="IPR000182">
    <property type="entry name" value="GNAT_dom"/>
</dbReference>
<sequence>MEFRKSVKSDIPKIMNIIKQAQAYFKNQNIDQWQNGYPNEKVINNDIENEESYVMIKDNEIIATTVISFNKESVYENIIDGKWLTNGEYGVIHRIAVDNTYKGLGLSHKIIKYTEKTCLEKGVCSIRVDTHEDNIPMQSLLKKNGFKYCGIIYLEDGGKRVAFEKNL</sequence>
<evidence type="ECO:0000313" key="3">
    <source>
        <dbReference type="Proteomes" id="UP000776700"/>
    </source>
</evidence>
<name>A0A921MZK8_9FIRM</name>
<reference evidence="2" key="1">
    <citation type="journal article" date="2021" name="PeerJ">
        <title>Extensive microbial diversity within the chicken gut microbiome revealed by metagenomics and culture.</title>
        <authorList>
            <person name="Gilroy R."/>
            <person name="Ravi A."/>
            <person name="Getino M."/>
            <person name="Pursley I."/>
            <person name="Horton D.L."/>
            <person name="Alikhan N.F."/>
            <person name="Baker D."/>
            <person name="Gharbi K."/>
            <person name="Hall N."/>
            <person name="Watson M."/>
            <person name="Adriaenssens E.M."/>
            <person name="Foster-Nyarko E."/>
            <person name="Jarju S."/>
            <person name="Secka A."/>
            <person name="Antonio M."/>
            <person name="Oren A."/>
            <person name="Chaudhuri R.R."/>
            <person name="La Ragione R."/>
            <person name="Hildebrand F."/>
            <person name="Pallen M.J."/>
        </authorList>
    </citation>
    <scope>NUCLEOTIDE SEQUENCE</scope>
    <source>
        <strain evidence="2">1277</strain>
    </source>
</reference>
<protein>
    <submittedName>
        <fullName evidence="2">GNAT family N-acetyltransferase</fullName>
    </submittedName>
</protein>
<dbReference type="GO" id="GO:0016747">
    <property type="term" value="F:acyltransferase activity, transferring groups other than amino-acyl groups"/>
    <property type="evidence" value="ECO:0007669"/>
    <property type="project" value="InterPro"/>
</dbReference>
<dbReference type="PROSITE" id="PS51186">
    <property type="entry name" value="GNAT"/>
    <property type="match status" value="1"/>
</dbReference>